<dbReference type="AlphaFoldDB" id="A0A1Y1JU52"/>
<comment type="caution">
    <text evidence="1">The sequence shown here is derived from an EMBL/GenBank/DDBJ whole genome shotgun (WGS) entry which is preliminary data.</text>
</comment>
<reference evidence="2" key="1">
    <citation type="submission" date="2017-04" db="EMBL/GenBank/DDBJ databases">
        <title>Plasmodium gonderi genome.</title>
        <authorList>
            <person name="Arisue N."/>
            <person name="Honma H."/>
            <person name="Kawai S."/>
            <person name="Tougan T."/>
            <person name="Tanabe K."/>
            <person name="Horii T."/>
        </authorList>
    </citation>
    <scope>NUCLEOTIDE SEQUENCE [LARGE SCALE GENOMIC DNA]</scope>
    <source>
        <strain evidence="2">ATCC 30045</strain>
    </source>
</reference>
<dbReference type="Pfam" id="PF05795">
    <property type="entry name" value="Plasmodium_Vir"/>
    <property type="match status" value="1"/>
</dbReference>
<dbReference type="EMBL" id="BDQF01000544">
    <property type="protein sequence ID" value="GAW84637.1"/>
    <property type="molecule type" value="Genomic_DNA"/>
</dbReference>
<evidence type="ECO:0000313" key="1">
    <source>
        <dbReference type="EMBL" id="GAW84637.1"/>
    </source>
</evidence>
<gene>
    <name evidence="1" type="ORF">PGO_004125</name>
</gene>
<keyword evidence="2" id="KW-1185">Reference proteome</keyword>
<dbReference type="Proteomes" id="UP000195521">
    <property type="component" value="Unassembled WGS sequence"/>
</dbReference>
<name>A0A1Y1JU52_PLAGO</name>
<feature type="non-terminal residue" evidence="1">
    <location>
        <position position="179"/>
    </location>
</feature>
<evidence type="ECO:0000313" key="2">
    <source>
        <dbReference type="Proteomes" id="UP000195521"/>
    </source>
</evidence>
<accession>A0A1Y1JU52</accession>
<sequence>MGTNIYVLVNKFSSWKKIIDGYKEENKNTYQSECNKSDEIFSHLDKFNDKEICYKSMYYLNDIQGKYPTKNHAGCIYLYYWLYDNCKTECNSTEIKNIFNKFIEKYESTGDPIHTDYKKINITKDEFERLKDIYSLNPNTDEAGTKNDEEYCDKFKSIYEKHQKECDYNTQSHFCNALE</sequence>
<dbReference type="InterPro" id="IPR008780">
    <property type="entry name" value="Plasmodium_Vir"/>
</dbReference>
<proteinExistence type="predicted"/>
<organism evidence="1 2">
    <name type="scientific">Plasmodium gonderi</name>
    <dbReference type="NCBI Taxonomy" id="77519"/>
    <lineage>
        <taxon>Eukaryota</taxon>
        <taxon>Sar</taxon>
        <taxon>Alveolata</taxon>
        <taxon>Apicomplexa</taxon>
        <taxon>Aconoidasida</taxon>
        <taxon>Haemosporida</taxon>
        <taxon>Plasmodiidae</taxon>
        <taxon>Plasmodium</taxon>
        <taxon>Plasmodium (Plasmodium)</taxon>
    </lineage>
</organism>
<dbReference type="RefSeq" id="XP_028547226.1">
    <property type="nucleotide sequence ID" value="XM_028691425.1"/>
</dbReference>
<protein>
    <submittedName>
        <fullName evidence="1">Variable surface protein</fullName>
    </submittedName>
</protein>
<dbReference type="GeneID" id="39745445"/>